<name>A0A239GV70_9BURK</name>
<accession>A0A239GV70</accession>
<organism evidence="2 3">
    <name type="scientific">Noviherbaspirillum humi</name>
    <dbReference type="NCBI Taxonomy" id="1688639"/>
    <lineage>
        <taxon>Bacteria</taxon>
        <taxon>Pseudomonadati</taxon>
        <taxon>Pseudomonadota</taxon>
        <taxon>Betaproteobacteria</taxon>
        <taxon>Burkholderiales</taxon>
        <taxon>Oxalobacteraceae</taxon>
        <taxon>Noviherbaspirillum</taxon>
    </lineage>
</organism>
<proteinExistence type="predicted"/>
<keyword evidence="1" id="KW-0812">Transmembrane</keyword>
<evidence type="ECO:0000313" key="3">
    <source>
        <dbReference type="Proteomes" id="UP000198284"/>
    </source>
</evidence>
<dbReference type="Proteomes" id="UP000198284">
    <property type="component" value="Unassembled WGS sequence"/>
</dbReference>
<keyword evidence="1" id="KW-0472">Membrane</keyword>
<evidence type="ECO:0000313" key="2">
    <source>
        <dbReference type="EMBL" id="SNS72871.1"/>
    </source>
</evidence>
<sequence length="96" mass="10088">MSTVVGSGGQQSFSEIKPAAYGFIKVDFMSRSFRPGALPEGRMSSSGSRPGIPFSVADNIGRSSRGNTMQRADTVVVAFLVVLVLAALLGIFVVPH</sequence>
<keyword evidence="3" id="KW-1185">Reference proteome</keyword>
<gene>
    <name evidence="2" type="ORF">SAMN06265795_105203</name>
</gene>
<dbReference type="AlphaFoldDB" id="A0A239GV70"/>
<dbReference type="EMBL" id="FZOT01000005">
    <property type="protein sequence ID" value="SNS72871.1"/>
    <property type="molecule type" value="Genomic_DNA"/>
</dbReference>
<protein>
    <submittedName>
        <fullName evidence="2">Uncharacterized protein</fullName>
    </submittedName>
</protein>
<feature type="transmembrane region" description="Helical" evidence="1">
    <location>
        <begin position="72"/>
        <end position="94"/>
    </location>
</feature>
<evidence type="ECO:0000256" key="1">
    <source>
        <dbReference type="SAM" id="Phobius"/>
    </source>
</evidence>
<keyword evidence="1" id="KW-1133">Transmembrane helix</keyword>
<dbReference type="RefSeq" id="WP_143131214.1">
    <property type="nucleotide sequence ID" value="NZ_FZOT01000005.1"/>
</dbReference>
<reference evidence="2 3" key="1">
    <citation type="submission" date="2017-06" db="EMBL/GenBank/DDBJ databases">
        <authorList>
            <person name="Kim H.J."/>
            <person name="Triplett B.A."/>
        </authorList>
    </citation>
    <scope>NUCLEOTIDE SEQUENCE [LARGE SCALE GENOMIC DNA]</scope>
    <source>
        <strain evidence="2 3">U15</strain>
    </source>
</reference>